<dbReference type="InterPro" id="IPR000772">
    <property type="entry name" value="Ricin_B_lectin"/>
</dbReference>
<dbReference type="Gene3D" id="2.80.10.50">
    <property type="match status" value="1"/>
</dbReference>
<evidence type="ECO:0000256" key="11">
    <source>
        <dbReference type="SAM" id="SignalP"/>
    </source>
</evidence>
<dbReference type="Pfam" id="PF16353">
    <property type="entry name" value="LacZ_4"/>
    <property type="match status" value="1"/>
</dbReference>
<dbReference type="InterPro" id="IPR011013">
    <property type="entry name" value="Gal_mutarotase_sf_dom"/>
</dbReference>
<dbReference type="EC" id="3.2.1.23" evidence="5 10"/>
<evidence type="ECO:0000259" key="13">
    <source>
        <dbReference type="SMART" id="SM01038"/>
    </source>
</evidence>
<comment type="caution">
    <text evidence="15">The sequence shown here is derived from an EMBL/GenBank/DDBJ whole genome shotgun (WGS) entry which is preliminary data.</text>
</comment>
<evidence type="ECO:0000256" key="10">
    <source>
        <dbReference type="RuleBase" id="RU361154"/>
    </source>
</evidence>
<dbReference type="PRINTS" id="PR00132">
    <property type="entry name" value="GLHYDRLASE2"/>
</dbReference>
<dbReference type="InterPro" id="IPR032312">
    <property type="entry name" value="LacZ_4"/>
</dbReference>
<dbReference type="InterPro" id="IPR036156">
    <property type="entry name" value="Beta-gal/glucu_dom_sf"/>
</dbReference>
<dbReference type="InterPro" id="IPR004199">
    <property type="entry name" value="B-gal_small/dom_5"/>
</dbReference>
<dbReference type="Gene3D" id="2.60.120.260">
    <property type="entry name" value="Galactose-binding domain-like"/>
    <property type="match status" value="1"/>
</dbReference>
<dbReference type="SUPFAM" id="SSF49785">
    <property type="entry name" value="Galactose-binding domain-like"/>
    <property type="match status" value="1"/>
</dbReference>
<dbReference type="PROSITE" id="PS00719">
    <property type="entry name" value="GLYCOSYL_HYDROL_F2_1"/>
    <property type="match status" value="1"/>
</dbReference>
<dbReference type="Gene3D" id="2.70.98.10">
    <property type="match status" value="1"/>
</dbReference>
<dbReference type="PANTHER" id="PTHR46323:SF2">
    <property type="entry name" value="BETA-GALACTOSIDASE"/>
    <property type="match status" value="1"/>
</dbReference>
<dbReference type="InterPro" id="IPR023232">
    <property type="entry name" value="Glyco_hydro_2_AS"/>
</dbReference>
<dbReference type="PROSITE" id="PS50231">
    <property type="entry name" value="RICIN_B_LECTIN"/>
    <property type="match status" value="1"/>
</dbReference>
<dbReference type="PROSITE" id="PS00608">
    <property type="entry name" value="GLYCOSYL_HYDROL_F2_2"/>
    <property type="match status" value="1"/>
</dbReference>
<dbReference type="GO" id="GO:0005990">
    <property type="term" value="P:lactose catabolic process"/>
    <property type="evidence" value="ECO:0007669"/>
    <property type="project" value="TreeGrafter"/>
</dbReference>
<feature type="signal peptide" evidence="11">
    <location>
        <begin position="1"/>
        <end position="26"/>
    </location>
</feature>
<evidence type="ECO:0000313" key="15">
    <source>
        <dbReference type="EMBL" id="RHH77808.1"/>
    </source>
</evidence>
<evidence type="ECO:0000256" key="2">
    <source>
        <dbReference type="ARBA" id="ARBA00001913"/>
    </source>
</evidence>
<evidence type="ECO:0000256" key="3">
    <source>
        <dbReference type="ARBA" id="ARBA00007401"/>
    </source>
</evidence>
<comment type="similarity">
    <text evidence="3 10">Belongs to the glycosyl hydrolase 2 family.</text>
</comment>
<dbReference type="InterPro" id="IPR006104">
    <property type="entry name" value="Glyco_hydro_2_N"/>
</dbReference>
<comment type="subunit">
    <text evidence="4">Monomer.</text>
</comment>
<feature type="domain" description="Ricin B lectin" evidence="12">
    <location>
        <begin position="33"/>
        <end position="167"/>
    </location>
</feature>
<dbReference type="Pfam" id="PF00703">
    <property type="entry name" value="Glyco_hydro_2"/>
    <property type="match status" value="1"/>
</dbReference>
<evidence type="ECO:0000256" key="5">
    <source>
        <dbReference type="ARBA" id="ARBA00012756"/>
    </source>
</evidence>
<dbReference type="PANTHER" id="PTHR46323">
    <property type="entry name" value="BETA-GALACTOSIDASE"/>
    <property type="match status" value="1"/>
</dbReference>
<dbReference type="InterPro" id="IPR006102">
    <property type="entry name" value="Ig-like_GH2"/>
</dbReference>
<dbReference type="Pfam" id="PF02929">
    <property type="entry name" value="Bgal_small_N"/>
    <property type="match status" value="1"/>
</dbReference>
<organism evidence="15 16">
    <name type="scientific">Parabacteroides merdae</name>
    <dbReference type="NCBI Taxonomy" id="46503"/>
    <lineage>
        <taxon>Bacteria</taxon>
        <taxon>Pseudomonadati</taxon>
        <taxon>Bacteroidota</taxon>
        <taxon>Bacteroidia</taxon>
        <taxon>Bacteroidales</taxon>
        <taxon>Tannerellaceae</taxon>
        <taxon>Parabacteroides</taxon>
    </lineage>
</organism>
<keyword evidence="11" id="KW-0732">Signal</keyword>
<dbReference type="Proteomes" id="UP000285173">
    <property type="component" value="Unassembled WGS sequence"/>
</dbReference>
<comment type="cofactor">
    <cofactor evidence="2">
        <name>Ca(2+)</name>
        <dbReference type="ChEBI" id="CHEBI:29108"/>
    </cofactor>
</comment>
<dbReference type="InterPro" id="IPR050347">
    <property type="entry name" value="Bact_Beta-galactosidase"/>
</dbReference>
<dbReference type="InterPro" id="IPR017853">
    <property type="entry name" value="GH"/>
</dbReference>
<dbReference type="GO" id="GO:0030246">
    <property type="term" value="F:carbohydrate binding"/>
    <property type="evidence" value="ECO:0007669"/>
    <property type="project" value="InterPro"/>
</dbReference>
<dbReference type="Gene3D" id="2.60.40.10">
    <property type="entry name" value="Immunoglobulins"/>
    <property type="match status" value="2"/>
</dbReference>
<dbReference type="SUPFAM" id="SSF50370">
    <property type="entry name" value="Ricin B-like lectins"/>
    <property type="match status" value="1"/>
</dbReference>
<dbReference type="InterPro" id="IPR006103">
    <property type="entry name" value="Glyco_hydro_2_cat"/>
</dbReference>
<dbReference type="SMART" id="SM00458">
    <property type="entry name" value="RICIN"/>
    <property type="match status" value="1"/>
</dbReference>
<dbReference type="EMBL" id="QRKC01000003">
    <property type="protein sequence ID" value="RHH77808.1"/>
    <property type="molecule type" value="Genomic_DNA"/>
</dbReference>
<evidence type="ECO:0000256" key="1">
    <source>
        <dbReference type="ARBA" id="ARBA00001412"/>
    </source>
</evidence>
<evidence type="ECO:0000313" key="17">
    <source>
        <dbReference type="Proteomes" id="UP000285173"/>
    </source>
</evidence>
<dbReference type="InterPro" id="IPR006101">
    <property type="entry name" value="Glyco_hydro_2"/>
</dbReference>
<dbReference type="SUPFAM" id="SSF51445">
    <property type="entry name" value="(Trans)glycosidases"/>
    <property type="match status" value="1"/>
</dbReference>
<gene>
    <name evidence="15" type="ORF">DW191_09680</name>
    <name evidence="14" type="ORF">DW986_09745</name>
</gene>
<dbReference type="RefSeq" id="WP_122203097.1">
    <property type="nucleotide sequence ID" value="NZ_QRKC01000003.1"/>
</dbReference>
<dbReference type="SMART" id="SM01038">
    <property type="entry name" value="Bgal_small_N"/>
    <property type="match status" value="1"/>
</dbReference>
<keyword evidence="8 10" id="KW-0326">Glycosidase</keyword>
<dbReference type="Gene3D" id="3.20.20.80">
    <property type="entry name" value="Glycosidases"/>
    <property type="match status" value="1"/>
</dbReference>
<dbReference type="CDD" id="cd00161">
    <property type="entry name" value="beta-trefoil_Ricin-like"/>
    <property type="match status" value="1"/>
</dbReference>
<reference evidence="16 17" key="1">
    <citation type="submission" date="2018-08" db="EMBL/GenBank/DDBJ databases">
        <title>A genome reference for cultivated species of the human gut microbiota.</title>
        <authorList>
            <person name="Zou Y."/>
            <person name="Xue W."/>
            <person name="Luo G."/>
        </authorList>
    </citation>
    <scope>NUCLEOTIDE SEQUENCE [LARGE SCALE GENOMIC DNA]</scope>
    <source>
        <strain evidence="15 16">AM16-50</strain>
        <strain evidence="14 17">AM50-15</strain>
    </source>
</reference>
<evidence type="ECO:0000256" key="9">
    <source>
        <dbReference type="ARBA" id="ARBA00032230"/>
    </source>
</evidence>
<dbReference type="InterPro" id="IPR035992">
    <property type="entry name" value="Ricin_B-like_lectins"/>
</dbReference>
<evidence type="ECO:0000256" key="6">
    <source>
        <dbReference type="ARBA" id="ARBA00022801"/>
    </source>
</evidence>
<keyword evidence="7" id="KW-0106">Calcium</keyword>
<dbReference type="InterPro" id="IPR013783">
    <property type="entry name" value="Ig-like_fold"/>
</dbReference>
<dbReference type="InterPro" id="IPR008979">
    <property type="entry name" value="Galactose-bd-like_sf"/>
</dbReference>
<evidence type="ECO:0000313" key="14">
    <source>
        <dbReference type="EMBL" id="RGZ48016.1"/>
    </source>
</evidence>
<evidence type="ECO:0000313" key="16">
    <source>
        <dbReference type="Proteomes" id="UP000283732"/>
    </source>
</evidence>
<accession>A0A3R6EUI2</accession>
<dbReference type="InterPro" id="IPR023230">
    <property type="entry name" value="Glyco_hydro_2_CS"/>
</dbReference>
<evidence type="ECO:0000259" key="12">
    <source>
        <dbReference type="SMART" id="SM00458"/>
    </source>
</evidence>
<dbReference type="EMBL" id="QSEF01000012">
    <property type="protein sequence ID" value="RGZ48016.1"/>
    <property type="molecule type" value="Genomic_DNA"/>
</dbReference>
<evidence type="ECO:0000256" key="7">
    <source>
        <dbReference type="ARBA" id="ARBA00022837"/>
    </source>
</evidence>
<dbReference type="Pfam" id="PF00652">
    <property type="entry name" value="Ricin_B_lectin"/>
    <property type="match status" value="1"/>
</dbReference>
<feature type="chain" id="PRO_5033393811" description="Beta-galactosidase" evidence="11">
    <location>
        <begin position="27"/>
        <end position="1194"/>
    </location>
</feature>
<dbReference type="InterPro" id="IPR014718">
    <property type="entry name" value="GH-type_carb-bd"/>
</dbReference>
<keyword evidence="6 10" id="KW-0378">Hydrolase</keyword>
<proteinExistence type="inferred from homology"/>
<name>A0A3R6EUI2_9BACT</name>
<protein>
    <recommendedName>
        <fullName evidence="5 10">Beta-galactosidase</fullName>
        <ecNumber evidence="5 10">3.2.1.23</ecNumber>
    </recommendedName>
    <alternativeName>
        <fullName evidence="9 10">Lactase</fullName>
    </alternativeName>
</protein>
<dbReference type="Pfam" id="PF02836">
    <property type="entry name" value="Glyco_hydro_2_C"/>
    <property type="match status" value="1"/>
</dbReference>
<dbReference type="Pfam" id="PF02837">
    <property type="entry name" value="Glyco_hydro_2_N"/>
    <property type="match status" value="1"/>
</dbReference>
<dbReference type="GO" id="GO:0009341">
    <property type="term" value="C:beta-galactosidase complex"/>
    <property type="evidence" value="ECO:0007669"/>
    <property type="project" value="InterPro"/>
</dbReference>
<evidence type="ECO:0000256" key="4">
    <source>
        <dbReference type="ARBA" id="ARBA00011245"/>
    </source>
</evidence>
<comment type="catalytic activity">
    <reaction evidence="1 10">
        <text>Hydrolysis of terminal non-reducing beta-D-galactose residues in beta-D-galactosides.</text>
        <dbReference type="EC" id="3.2.1.23"/>
    </reaction>
</comment>
<dbReference type="AlphaFoldDB" id="A0A3R6EUI2"/>
<dbReference type="GO" id="GO:0004565">
    <property type="term" value="F:beta-galactosidase activity"/>
    <property type="evidence" value="ECO:0007669"/>
    <property type="project" value="UniProtKB-EC"/>
</dbReference>
<dbReference type="SUPFAM" id="SSF74650">
    <property type="entry name" value="Galactose mutarotase-like"/>
    <property type="match status" value="1"/>
</dbReference>
<dbReference type="SUPFAM" id="SSF49303">
    <property type="entry name" value="beta-Galactosidase/glucuronidase domain"/>
    <property type="match status" value="2"/>
</dbReference>
<feature type="domain" description="Beta galactosidase small chain/" evidence="13">
    <location>
        <begin position="923"/>
        <end position="1191"/>
    </location>
</feature>
<evidence type="ECO:0000256" key="8">
    <source>
        <dbReference type="ARBA" id="ARBA00023295"/>
    </source>
</evidence>
<dbReference type="Proteomes" id="UP000283732">
    <property type="component" value="Unassembled WGS sequence"/>
</dbReference>
<sequence>MKNRISTGALFAMLMLMAMLPRTGHSQEIDPNAYYEIVSSNNLVLDNQDSEDDGTQIFINNRVENRVSQVWQLTTPGYGVYKICTPLSDKCVDNNNTKEPGPVIQWDNGATNMNQFWKLTKIGGNTYTFTNITNGLNLGISDDGQPGKAALQLVADSTSARQHWTLRRSNIKIDKEALRSSSDKDWENETIFAINKEPGHTTYVPFPSVESLKSSPDYRKAWLRPNSPRYQLLNGNWKFNWVKQPSERPVNFYKPNYDVSGWKEIPVPSNWEMYGYGTPIYTNITYPHRNNPPFIQGKKGYTIMDEPNPVGSYRRDFNIPDDWKGSEIFIHFDGVYSAMYLWVNGKKVGYSQGANNDAEFNITKYVKPGKNVLAVEVYRWSDGSYLEDQDMFRLSGIHRDVYLFATPKLRLRDYYLTASFTGDDLSKAIFNVRTNVTNYGKTVDEAVVDITLLDQDGKQVAFISDVVKDIRKGQETVNTASVEVKNPHLWSAETPYLYTAILELKDKTGKTLEAMSSQFGFRKIEIKNKRVYINNEQVFFKGANRHDIHPQHGKAVPVESMIEDILLFKRYNLNTIRTSHYPNDAKMYALHDYYGLYVMDEADIECHGNHSISNKESWLPAYVDRMVRMVERDKNHPSVIFWSMGNESGDGKNFDTVYKEARKLDPRPIHYEGKNRIADMDSRMYPSIESMKQQDEEKSDKPFFLCEYAHAMGNAIGNLDEYWDYIENHSHRMIGGCIWDWVDQGINKYGELPDRYYFGGGFGDKPNDFDFCCNGIVTPDRQVTPKLIEVKKVYQYIKFKPVDLKAGKVKLENRYDFLNLNQFDLQWQLLKDGQIVESGVLSLGDAAPNKDIEVTIPYKTALDAGSEYFLNLSARLKKDCNWANAGHEVASEQYSLTGKIAVAPADTAFNDTLKVEEEKGQIGFRAPGFFIAFNPETGKMVSLRYAGTDMIYNKEGFDFNWFRAMDNDKRDYLPTTVKKQAFDWKQATDKKSVTITTSLEATVGSGTQKVVLPFDVTYTVYANGTVDVDATFKAGNDFNLPRLGLQVALNPTLEQVEWYGRGPIENYWDRKNAAYVGLYKNTVTGMEEAYVRAQSMGNRDDVRWLTLKSLDNQGIRITSKDHLNFSALHFTDPELWELTYGHDLDNIRRAEVILNLDCIQRGIGNGSCGPGPRPHYEIEKNKNYSYSFRIENAK</sequence>